<reference evidence="15 16" key="1">
    <citation type="submission" date="2016-11" db="EMBL/GenBank/DDBJ databases">
        <authorList>
            <person name="Jaros S."/>
            <person name="Januszkiewicz K."/>
            <person name="Wedrychowicz H."/>
        </authorList>
    </citation>
    <scope>NUCLEOTIDE SEQUENCE [LARGE SCALE GENOMIC DNA]</scope>
    <source>
        <strain evidence="15 16">GAS499</strain>
    </source>
</reference>
<dbReference type="EMBL" id="LT670844">
    <property type="protein sequence ID" value="SHK01822.1"/>
    <property type="molecule type" value="Genomic_DNA"/>
</dbReference>
<evidence type="ECO:0000256" key="7">
    <source>
        <dbReference type="ARBA" id="ARBA00022692"/>
    </source>
</evidence>
<dbReference type="InterPro" id="IPR004299">
    <property type="entry name" value="MBOAT_fam"/>
</dbReference>
<evidence type="ECO:0000256" key="10">
    <source>
        <dbReference type="ARBA" id="ARBA00023136"/>
    </source>
</evidence>
<keyword evidence="10 13" id="KW-0472">Membrane</keyword>
<feature type="transmembrane region" description="Helical" evidence="14">
    <location>
        <begin position="431"/>
        <end position="448"/>
    </location>
</feature>
<feature type="transmembrane region" description="Helical" evidence="14">
    <location>
        <begin position="304"/>
        <end position="324"/>
    </location>
</feature>
<comment type="pathway">
    <text evidence="2">Glycan biosynthesis; alginate biosynthesis.</text>
</comment>
<evidence type="ECO:0000256" key="14">
    <source>
        <dbReference type="SAM" id="Phobius"/>
    </source>
</evidence>
<dbReference type="AlphaFoldDB" id="A0A1M6P1S9"/>
<dbReference type="PIRSF" id="PIRSF500217">
    <property type="entry name" value="AlgI"/>
    <property type="match status" value="1"/>
</dbReference>
<sequence>MLFNDYPFLLGFLPAAILLYRLADPHPRLRIATLVLLSFVFYSYWNPPFILLLALSILVNWLAMRAYERTKQKAIVTAAIVIDLAVLGVFKYANFFATNLGLVLGRPMPHFDIVLPLGISFFTFHHIMYLVDLRRGKAPTFPLPRYALYIAFFPQAIAGPLARWSEVMHQFGRQVYAPGWQRQFCLGTTFIVMGLFEKIVLGDRMGRLLDPIYEQARLGVVPDGESWLALCFSFQIFYDFAGYSDIAIGLGLLFGIQLPFNFNAPFRSTNIQDFWQRWHMTLMLFLRDYVFHPLANARILPRRYLAVQYFAALLLTMALCGLWHGASWTFVLWGTLHGVALVVCSLWRRFGPKLPALLGWMLTVAVVLLTGVIFRAGTLDAASHVFQGLGTLPDLSRVRHLLPIIVAALAACLLPASQDVIALLTRKPRPLLAGLLGIAMLALLIELGDQDVYEFVYFKF</sequence>
<evidence type="ECO:0000313" key="15">
    <source>
        <dbReference type="EMBL" id="SHK01822.1"/>
    </source>
</evidence>
<dbReference type="RefSeq" id="WP_079538151.1">
    <property type="nucleotide sequence ID" value="NZ_LT670844.1"/>
</dbReference>
<keyword evidence="9 14" id="KW-1133">Transmembrane helix</keyword>
<keyword evidence="8" id="KW-0016">Alginate biosynthesis</keyword>
<organism evidence="15 16">
    <name type="scientific">Bradyrhizobium lablabi</name>
    <dbReference type="NCBI Taxonomy" id="722472"/>
    <lineage>
        <taxon>Bacteria</taxon>
        <taxon>Pseudomonadati</taxon>
        <taxon>Pseudomonadota</taxon>
        <taxon>Alphaproteobacteria</taxon>
        <taxon>Hyphomicrobiales</taxon>
        <taxon>Nitrobacteraceae</taxon>
        <taxon>Bradyrhizobium</taxon>
    </lineage>
</organism>
<evidence type="ECO:0000256" key="3">
    <source>
        <dbReference type="ARBA" id="ARBA00010323"/>
    </source>
</evidence>
<feature type="transmembrane region" description="Helical" evidence="14">
    <location>
        <begin position="74"/>
        <end position="93"/>
    </location>
</feature>
<keyword evidence="6 13" id="KW-0808">Transferase</keyword>
<dbReference type="PANTHER" id="PTHR13285">
    <property type="entry name" value="ACYLTRANSFERASE"/>
    <property type="match status" value="1"/>
</dbReference>
<evidence type="ECO:0000256" key="5">
    <source>
        <dbReference type="ARBA" id="ARBA00022475"/>
    </source>
</evidence>
<feature type="transmembrane region" description="Helical" evidence="14">
    <location>
        <begin position="401"/>
        <end position="424"/>
    </location>
</feature>
<gene>
    <name evidence="15" type="ORF">SAMN05444159_2194</name>
</gene>
<evidence type="ECO:0000256" key="4">
    <source>
        <dbReference type="ARBA" id="ARBA00016084"/>
    </source>
</evidence>
<dbReference type="GO" id="GO:0005886">
    <property type="term" value="C:plasma membrane"/>
    <property type="evidence" value="ECO:0007669"/>
    <property type="project" value="UniProtKB-SubCell"/>
</dbReference>
<evidence type="ECO:0000256" key="13">
    <source>
        <dbReference type="PIRNR" id="PIRNR016636"/>
    </source>
</evidence>
<dbReference type="PANTHER" id="PTHR13285:SF23">
    <property type="entry name" value="TEICHOIC ACID D-ALANYLTRANSFERASE"/>
    <property type="match status" value="1"/>
</dbReference>
<feature type="transmembrane region" description="Helical" evidence="14">
    <location>
        <begin position="354"/>
        <end position="374"/>
    </location>
</feature>
<dbReference type="GO" id="GO:0042121">
    <property type="term" value="P:alginic acid biosynthetic process"/>
    <property type="evidence" value="ECO:0007669"/>
    <property type="project" value="UniProtKB-KW"/>
</dbReference>
<dbReference type="InterPro" id="IPR051085">
    <property type="entry name" value="MB_O-acyltransferase"/>
</dbReference>
<dbReference type="GO" id="GO:0016746">
    <property type="term" value="F:acyltransferase activity"/>
    <property type="evidence" value="ECO:0007669"/>
    <property type="project" value="UniProtKB-KW"/>
</dbReference>
<dbReference type="Pfam" id="PF03062">
    <property type="entry name" value="MBOAT"/>
    <property type="match status" value="1"/>
</dbReference>
<dbReference type="InterPro" id="IPR028362">
    <property type="entry name" value="AlgI"/>
</dbReference>
<keyword evidence="5 13" id="KW-1003">Cell membrane</keyword>
<evidence type="ECO:0000256" key="2">
    <source>
        <dbReference type="ARBA" id="ARBA00005182"/>
    </source>
</evidence>
<evidence type="ECO:0000256" key="6">
    <source>
        <dbReference type="ARBA" id="ARBA00022679"/>
    </source>
</evidence>
<name>A0A1M6P1S9_9BRAD</name>
<feature type="transmembrane region" description="Helical" evidence="14">
    <location>
        <begin position="39"/>
        <end position="62"/>
    </location>
</feature>
<dbReference type="Proteomes" id="UP000189935">
    <property type="component" value="Chromosome I"/>
</dbReference>
<dbReference type="InterPro" id="IPR024194">
    <property type="entry name" value="Ac/AlaTfrase_AlgI/DltB"/>
</dbReference>
<comment type="similarity">
    <text evidence="3 13">Belongs to the membrane-bound acyltransferase family.</text>
</comment>
<accession>A0A1M6P1S9</accession>
<dbReference type="PIRSF" id="PIRSF016636">
    <property type="entry name" value="AlgI_DltB"/>
    <property type="match status" value="1"/>
</dbReference>
<proteinExistence type="inferred from homology"/>
<evidence type="ECO:0000256" key="11">
    <source>
        <dbReference type="ARBA" id="ARBA00023315"/>
    </source>
</evidence>
<evidence type="ECO:0000256" key="1">
    <source>
        <dbReference type="ARBA" id="ARBA00004651"/>
    </source>
</evidence>
<comment type="subcellular location">
    <subcellularLocation>
        <location evidence="1">Cell membrane</location>
        <topology evidence="1">Multi-pass membrane protein</topology>
    </subcellularLocation>
</comment>
<evidence type="ECO:0000256" key="12">
    <source>
        <dbReference type="ARBA" id="ARBA00031030"/>
    </source>
</evidence>
<keyword evidence="7 14" id="KW-0812">Transmembrane</keyword>
<dbReference type="OrthoDB" id="139172at2"/>
<feature type="transmembrane region" description="Helical" evidence="14">
    <location>
        <begin position="330"/>
        <end position="347"/>
    </location>
</feature>
<feature type="transmembrane region" description="Helical" evidence="14">
    <location>
        <begin position="113"/>
        <end position="131"/>
    </location>
</feature>
<evidence type="ECO:0000313" key="16">
    <source>
        <dbReference type="Proteomes" id="UP000189935"/>
    </source>
</evidence>
<feature type="transmembrane region" description="Helical" evidence="14">
    <location>
        <begin position="181"/>
        <end position="201"/>
    </location>
</feature>
<keyword evidence="11 13" id="KW-0012">Acyltransferase</keyword>
<feature type="transmembrane region" description="Helical" evidence="14">
    <location>
        <begin position="143"/>
        <end position="161"/>
    </location>
</feature>
<evidence type="ECO:0000256" key="8">
    <source>
        <dbReference type="ARBA" id="ARBA00022841"/>
    </source>
</evidence>
<protein>
    <recommendedName>
        <fullName evidence="4">Probable alginate O-acetylase AlgI</fullName>
    </recommendedName>
    <alternativeName>
        <fullName evidence="12">Alginate biosynthesis protein AlgI</fullName>
    </alternativeName>
</protein>
<evidence type="ECO:0000256" key="9">
    <source>
        <dbReference type="ARBA" id="ARBA00022989"/>
    </source>
</evidence>